<dbReference type="KEGG" id="acae:HYG86_00945"/>
<evidence type="ECO:0000313" key="4">
    <source>
        <dbReference type="Proteomes" id="UP000516160"/>
    </source>
</evidence>
<dbReference type="AlphaFoldDB" id="A0A7G9W427"/>
<keyword evidence="1" id="KW-0812">Transmembrane</keyword>
<dbReference type="Proteomes" id="UP000516160">
    <property type="component" value="Chromosome"/>
</dbReference>
<proteinExistence type="predicted"/>
<sequence>MSKYTNKKDQFTQPQKSKLPLIIASIGVVLIAAIVFVMVTSGGDQETINYFGEPVVESRSYIGEVIAMTVIEPVIEDDKVLIPLQTVNENNIVTFEIANDQGELVPLMAYITPSGRLFVGSSMCEPCRGRTFSLAGDTLLCDTCRTTYTIEDHEFISGAVACGSYPPVNMNPTINQGTIEIDLQEILSWRIRA</sequence>
<dbReference type="RefSeq" id="WP_213167106.1">
    <property type="nucleotide sequence ID" value="NZ_CP058559.1"/>
</dbReference>
<evidence type="ECO:0000259" key="2">
    <source>
        <dbReference type="Pfam" id="PF10080"/>
    </source>
</evidence>
<keyword evidence="4" id="KW-1185">Reference proteome</keyword>
<dbReference type="InterPro" id="IPR018758">
    <property type="entry name" value="FtrD-like"/>
</dbReference>
<gene>
    <name evidence="3" type="ORF">HYG86_00945</name>
</gene>
<reference evidence="3 4" key="1">
    <citation type="submission" date="2020-07" db="EMBL/GenBank/DDBJ databases">
        <title>Alkalicella. sp. LB2 genome.</title>
        <authorList>
            <person name="Postec A."/>
            <person name="Quemeneur M."/>
        </authorList>
    </citation>
    <scope>NUCLEOTIDE SEQUENCE [LARGE SCALE GENOMIC DNA]</scope>
    <source>
        <strain evidence="3 4">LB2</strain>
    </source>
</reference>
<evidence type="ECO:0000313" key="3">
    <source>
        <dbReference type="EMBL" id="QNO13439.1"/>
    </source>
</evidence>
<protein>
    <submittedName>
        <fullName evidence="3">DUF2318 domain-containing protein</fullName>
    </submittedName>
</protein>
<evidence type="ECO:0000256" key="1">
    <source>
        <dbReference type="SAM" id="Phobius"/>
    </source>
</evidence>
<keyword evidence="1" id="KW-0472">Membrane</keyword>
<dbReference type="Pfam" id="PF10080">
    <property type="entry name" value="FtrD-like"/>
    <property type="match status" value="1"/>
</dbReference>
<organism evidence="3 4">
    <name type="scientific">Alkalicella caledoniensis</name>
    <dbReference type="NCBI Taxonomy" id="2731377"/>
    <lineage>
        <taxon>Bacteria</taxon>
        <taxon>Bacillati</taxon>
        <taxon>Bacillota</taxon>
        <taxon>Clostridia</taxon>
        <taxon>Eubacteriales</taxon>
        <taxon>Proteinivoracaceae</taxon>
        <taxon>Alkalicella</taxon>
    </lineage>
</organism>
<feature type="transmembrane region" description="Helical" evidence="1">
    <location>
        <begin position="21"/>
        <end position="39"/>
    </location>
</feature>
<accession>A0A7G9W427</accession>
<keyword evidence="1" id="KW-1133">Transmembrane helix</keyword>
<name>A0A7G9W427_ALKCA</name>
<dbReference type="EMBL" id="CP058559">
    <property type="protein sequence ID" value="QNO13439.1"/>
    <property type="molecule type" value="Genomic_DNA"/>
</dbReference>
<feature type="domain" description="Membrane iron-sulfur containing protein FtrD-like" evidence="2">
    <location>
        <begin position="87"/>
        <end position="190"/>
    </location>
</feature>